<feature type="coiled-coil region" evidence="1">
    <location>
        <begin position="3"/>
        <end position="47"/>
    </location>
</feature>
<evidence type="ECO:0000313" key="3">
    <source>
        <dbReference type="Proteomes" id="UP000184148"/>
    </source>
</evidence>
<dbReference type="EMBL" id="FQUY01000007">
    <property type="protein sequence ID" value="SHE86344.1"/>
    <property type="molecule type" value="Genomic_DNA"/>
</dbReference>
<proteinExistence type="predicted"/>
<name>A0A1M4WYM9_9FIRM</name>
<protein>
    <submittedName>
        <fullName evidence="2">Uncharacterized protein</fullName>
    </submittedName>
</protein>
<accession>A0A1M4WYM9</accession>
<sequence length="65" mass="8066">MRRNELVEALARNKKEIRRIKHQLLDIENAEERRRMLRKLKVLQQKQVWYYDLLENMENGYPLAN</sequence>
<keyword evidence="3" id="KW-1185">Reference proteome</keyword>
<gene>
    <name evidence="2" type="ORF">SAMN02745133_01303</name>
</gene>
<keyword evidence="1" id="KW-0175">Coiled coil</keyword>
<evidence type="ECO:0000313" key="2">
    <source>
        <dbReference type="EMBL" id="SHE86344.1"/>
    </source>
</evidence>
<evidence type="ECO:0000256" key="1">
    <source>
        <dbReference type="SAM" id="Coils"/>
    </source>
</evidence>
<dbReference type="Proteomes" id="UP000184148">
    <property type="component" value="Unassembled WGS sequence"/>
</dbReference>
<reference evidence="3" key="1">
    <citation type="submission" date="2016-11" db="EMBL/GenBank/DDBJ databases">
        <authorList>
            <person name="Varghese N."/>
            <person name="Submissions S."/>
        </authorList>
    </citation>
    <scope>NUCLEOTIDE SEQUENCE [LARGE SCALE GENOMIC DNA]</scope>
    <source>
        <strain evidence="3">DSM 12395</strain>
    </source>
</reference>
<dbReference type="AlphaFoldDB" id="A0A1M4WYM9"/>
<dbReference type="RefSeq" id="WP_073237547.1">
    <property type="nucleotide sequence ID" value="NZ_FQUY01000007.1"/>
</dbReference>
<organism evidence="2 3">
    <name type="scientific">Desulforamulus putei DSM 12395</name>
    <dbReference type="NCBI Taxonomy" id="1121429"/>
    <lineage>
        <taxon>Bacteria</taxon>
        <taxon>Bacillati</taxon>
        <taxon>Bacillota</taxon>
        <taxon>Clostridia</taxon>
        <taxon>Eubacteriales</taxon>
        <taxon>Peptococcaceae</taxon>
        <taxon>Desulforamulus</taxon>
    </lineage>
</organism>